<dbReference type="SUPFAM" id="SSF51679">
    <property type="entry name" value="Bacterial luciferase-like"/>
    <property type="match status" value="1"/>
</dbReference>
<gene>
    <name evidence="6" type="ORF">BST99_09120</name>
</gene>
<comment type="caution">
    <text evidence="6">The sequence shown here is derived from an EMBL/GenBank/DDBJ whole genome shotgun (WGS) entry which is preliminary data.</text>
</comment>
<dbReference type="InterPro" id="IPR011251">
    <property type="entry name" value="Luciferase-like_dom"/>
</dbReference>
<evidence type="ECO:0000259" key="5">
    <source>
        <dbReference type="Pfam" id="PF00296"/>
    </source>
</evidence>
<keyword evidence="3" id="KW-0560">Oxidoreductase</keyword>
<evidence type="ECO:0000256" key="4">
    <source>
        <dbReference type="ARBA" id="ARBA00023033"/>
    </source>
</evidence>
<proteinExistence type="predicted"/>
<evidence type="ECO:0000313" key="7">
    <source>
        <dbReference type="Proteomes" id="UP000239366"/>
    </source>
</evidence>
<evidence type="ECO:0000313" key="6">
    <source>
        <dbReference type="EMBL" id="PQJ15865.1"/>
    </source>
</evidence>
<keyword evidence="1" id="KW-0285">Flavoprotein</keyword>
<dbReference type="CDD" id="cd01094">
    <property type="entry name" value="Alkanesulfonate_monoxygenase"/>
    <property type="match status" value="1"/>
</dbReference>
<keyword evidence="7" id="KW-1185">Reference proteome</keyword>
<dbReference type="InterPro" id="IPR036661">
    <property type="entry name" value="Luciferase-like_sf"/>
</dbReference>
<dbReference type="RefSeq" id="WP_105001528.1">
    <property type="nucleotide sequence ID" value="NZ_MQVX01000001.1"/>
</dbReference>
<dbReference type="EMBL" id="MQVX01000001">
    <property type="protein sequence ID" value="PQJ15865.1"/>
    <property type="molecule type" value="Genomic_DNA"/>
</dbReference>
<evidence type="ECO:0000256" key="1">
    <source>
        <dbReference type="ARBA" id="ARBA00022630"/>
    </source>
</evidence>
<dbReference type="PANTHER" id="PTHR42847:SF4">
    <property type="entry name" value="ALKANESULFONATE MONOOXYGENASE-RELATED"/>
    <property type="match status" value="1"/>
</dbReference>
<dbReference type="InterPro" id="IPR050172">
    <property type="entry name" value="SsuD_RutA_monooxygenase"/>
</dbReference>
<dbReference type="Pfam" id="PF00296">
    <property type="entry name" value="Bac_luciferase"/>
    <property type="match status" value="1"/>
</dbReference>
<dbReference type="GO" id="GO:0046306">
    <property type="term" value="P:alkanesulfonate catabolic process"/>
    <property type="evidence" value="ECO:0007669"/>
    <property type="project" value="TreeGrafter"/>
</dbReference>
<keyword evidence="4 6" id="KW-0503">Monooxygenase</keyword>
<name>A0A2S7T8M9_9FLAO</name>
<accession>A0A2S7T8M9</accession>
<dbReference type="OrthoDB" id="9814695at2"/>
<evidence type="ECO:0000256" key="2">
    <source>
        <dbReference type="ARBA" id="ARBA00022643"/>
    </source>
</evidence>
<dbReference type="PANTHER" id="PTHR42847">
    <property type="entry name" value="ALKANESULFONATE MONOOXYGENASE"/>
    <property type="match status" value="1"/>
</dbReference>
<reference evidence="7" key="1">
    <citation type="submission" date="2016-11" db="EMBL/GenBank/DDBJ databases">
        <title>Trade-off between light-utilization and light-protection in marine flavobacteria.</title>
        <authorList>
            <person name="Kumagai Y."/>
            <person name="Yoshizawa S."/>
            <person name="Kogure K."/>
        </authorList>
    </citation>
    <scope>NUCLEOTIDE SEQUENCE [LARGE SCALE GENOMIC DNA]</scope>
    <source>
        <strain evidence="7">SG-18</strain>
    </source>
</reference>
<feature type="domain" description="Luciferase-like" evidence="5">
    <location>
        <begin position="17"/>
        <end position="333"/>
    </location>
</feature>
<evidence type="ECO:0000256" key="3">
    <source>
        <dbReference type="ARBA" id="ARBA00023002"/>
    </source>
</evidence>
<dbReference type="Proteomes" id="UP000239366">
    <property type="component" value="Unassembled WGS sequence"/>
</dbReference>
<dbReference type="AlphaFoldDB" id="A0A2S7T8M9"/>
<keyword evidence="2" id="KW-0288">FMN</keyword>
<organism evidence="6 7">
    <name type="scientific">Aureicoccus marinus</name>
    <dbReference type="NCBI Taxonomy" id="754435"/>
    <lineage>
        <taxon>Bacteria</taxon>
        <taxon>Pseudomonadati</taxon>
        <taxon>Bacteroidota</taxon>
        <taxon>Flavobacteriia</taxon>
        <taxon>Flavobacteriales</taxon>
        <taxon>Flavobacteriaceae</taxon>
        <taxon>Aureicoccus</taxon>
    </lineage>
</organism>
<dbReference type="GO" id="GO:0008726">
    <property type="term" value="F:alkanesulfonate monooxygenase activity"/>
    <property type="evidence" value="ECO:0007669"/>
    <property type="project" value="TreeGrafter"/>
</dbReference>
<dbReference type="Gene3D" id="3.20.20.30">
    <property type="entry name" value="Luciferase-like domain"/>
    <property type="match status" value="1"/>
</dbReference>
<protein>
    <submittedName>
        <fullName evidence="6">Alkanesulfonate monooxygenase</fullName>
    </submittedName>
</protein>
<sequence>MERNEGITSSDLKGAEVSWFAPICDGDDRYLGERDPQYKSTWNNTSKVVLAADQAGFRNILCPSSYQVGQDTLPFVSSMAPLTKNINLLAAIRCGEIHPAMLARTVATLDHLLEGRLTLNIISSNLPGEDLPSEARYQRSREVIQILKQAWTQDRIEYEGEFYQLSLDTKPVKPFQSGGPLLYFGGYSPPALELCAEFCDVYLMWPDTRPKLKAQLEVMQEKAAAFGRTLDYGLRVHVVVRESEAEARDYAQSLLSKLDEEEGEALRNRALDAKSLGVSRQQAVREASDQEGYAEELLFTGIGRARSGCGAALVGSPQQIVERIREYQDMGFRSFIFSGYPHLEECDHFARLVMPYLNTVSLPMAYQKIPAGGPLTPLGNAPRF</sequence>